<evidence type="ECO:0000256" key="5">
    <source>
        <dbReference type="ARBA" id="ARBA00023136"/>
    </source>
</evidence>
<sequence>MLGMGVYISFRILSVPDLTADGSFTLGVAVSAVLTLAGHPLLALLTALAAGAMSGIVTGLLQTKCGIAPILSGILTMSGLYTVNLAVQRGAPNLSLLNAATLFNLFPIGKTISKALFPVLCALLVFLLLAWFFHTRAGLRIRACGCNEAMVRAVAVDSDRTKIAALALSNSCVALSGAMLAQYQGFGDVNAGVGTVVIGLASVILGEAIFGKRSVTLGLFSALVGSVLYRLVVAGAIRYSIFPAYALKLVSAGLVAAALSLPSLKRRFDSRRGEE</sequence>
<dbReference type="CDD" id="cd06574">
    <property type="entry name" value="TM_PBP1_branched-chain-AA_like"/>
    <property type="match status" value="1"/>
</dbReference>
<evidence type="ECO:0000256" key="3">
    <source>
        <dbReference type="ARBA" id="ARBA00022692"/>
    </source>
</evidence>
<comment type="caution">
    <text evidence="7">The sequence shown here is derived from an EMBL/GenBank/DDBJ whole genome shotgun (WGS) entry which is preliminary data.</text>
</comment>
<keyword evidence="2" id="KW-1003">Cell membrane</keyword>
<dbReference type="AlphaFoldDB" id="A0A644XNM3"/>
<evidence type="ECO:0000256" key="6">
    <source>
        <dbReference type="SAM" id="Phobius"/>
    </source>
</evidence>
<feature type="transmembrane region" description="Helical" evidence="6">
    <location>
        <begin position="245"/>
        <end position="264"/>
    </location>
</feature>
<protein>
    <recommendedName>
        <fullName evidence="8">ABC transporter permease</fullName>
    </recommendedName>
</protein>
<evidence type="ECO:0000256" key="1">
    <source>
        <dbReference type="ARBA" id="ARBA00004651"/>
    </source>
</evidence>
<dbReference type="PANTHER" id="PTHR32196:SF69">
    <property type="entry name" value="BRANCHED-CHAIN AMINO ACID TRANSPORT SYSTEM, PERMEASE PROTEIN"/>
    <property type="match status" value="1"/>
</dbReference>
<feature type="transmembrane region" description="Helical" evidence="6">
    <location>
        <begin position="68"/>
        <end position="87"/>
    </location>
</feature>
<dbReference type="PANTHER" id="PTHR32196">
    <property type="entry name" value="ABC TRANSPORTER PERMEASE PROTEIN YPHD-RELATED-RELATED"/>
    <property type="match status" value="1"/>
</dbReference>
<keyword evidence="3 6" id="KW-0812">Transmembrane</keyword>
<organism evidence="7">
    <name type="scientific">bioreactor metagenome</name>
    <dbReference type="NCBI Taxonomy" id="1076179"/>
    <lineage>
        <taxon>unclassified sequences</taxon>
        <taxon>metagenomes</taxon>
        <taxon>ecological metagenomes</taxon>
    </lineage>
</organism>
<dbReference type="GO" id="GO:0022857">
    <property type="term" value="F:transmembrane transporter activity"/>
    <property type="evidence" value="ECO:0007669"/>
    <property type="project" value="InterPro"/>
</dbReference>
<evidence type="ECO:0000256" key="2">
    <source>
        <dbReference type="ARBA" id="ARBA00022475"/>
    </source>
</evidence>
<evidence type="ECO:0000256" key="4">
    <source>
        <dbReference type="ARBA" id="ARBA00022989"/>
    </source>
</evidence>
<dbReference type="Pfam" id="PF02653">
    <property type="entry name" value="BPD_transp_2"/>
    <property type="match status" value="1"/>
</dbReference>
<reference evidence="7" key="1">
    <citation type="submission" date="2019-08" db="EMBL/GenBank/DDBJ databases">
        <authorList>
            <person name="Kucharzyk K."/>
            <person name="Murdoch R.W."/>
            <person name="Higgins S."/>
            <person name="Loffler F."/>
        </authorList>
    </citation>
    <scope>NUCLEOTIDE SEQUENCE</scope>
</reference>
<feature type="transmembrane region" description="Helical" evidence="6">
    <location>
        <begin position="189"/>
        <end position="210"/>
    </location>
</feature>
<proteinExistence type="predicted"/>
<keyword evidence="5 6" id="KW-0472">Membrane</keyword>
<feature type="transmembrane region" description="Helical" evidence="6">
    <location>
        <begin position="41"/>
        <end position="61"/>
    </location>
</feature>
<feature type="transmembrane region" description="Helical" evidence="6">
    <location>
        <begin position="115"/>
        <end position="133"/>
    </location>
</feature>
<dbReference type="InterPro" id="IPR001851">
    <property type="entry name" value="ABC_transp_permease"/>
</dbReference>
<comment type="subcellular location">
    <subcellularLocation>
        <location evidence="1">Cell membrane</location>
        <topology evidence="1">Multi-pass membrane protein</topology>
    </subcellularLocation>
</comment>
<feature type="transmembrane region" description="Helical" evidence="6">
    <location>
        <begin position="217"/>
        <end position="239"/>
    </location>
</feature>
<dbReference type="EMBL" id="VSSQ01002511">
    <property type="protein sequence ID" value="MPM15853.1"/>
    <property type="molecule type" value="Genomic_DNA"/>
</dbReference>
<evidence type="ECO:0000313" key="7">
    <source>
        <dbReference type="EMBL" id="MPM15853.1"/>
    </source>
</evidence>
<name>A0A644XNM3_9ZZZZ</name>
<gene>
    <name evidence="7" type="ORF">SDC9_62227</name>
</gene>
<evidence type="ECO:0008006" key="8">
    <source>
        <dbReference type="Google" id="ProtNLM"/>
    </source>
</evidence>
<keyword evidence="4 6" id="KW-1133">Transmembrane helix</keyword>
<dbReference type="GO" id="GO:0005886">
    <property type="term" value="C:plasma membrane"/>
    <property type="evidence" value="ECO:0007669"/>
    <property type="project" value="UniProtKB-SubCell"/>
</dbReference>
<feature type="transmembrane region" description="Helical" evidence="6">
    <location>
        <begin position="163"/>
        <end position="183"/>
    </location>
</feature>
<accession>A0A644XNM3</accession>